<dbReference type="InterPro" id="IPR004088">
    <property type="entry name" value="KH_dom_type_1"/>
</dbReference>
<feature type="region of interest" description="Disordered" evidence="3">
    <location>
        <begin position="1"/>
        <end position="43"/>
    </location>
</feature>
<dbReference type="InterPro" id="IPR004087">
    <property type="entry name" value="KH_dom"/>
</dbReference>
<dbReference type="CDD" id="cd22453">
    <property type="entry name" value="KH-I_MUG60_like"/>
    <property type="match status" value="1"/>
</dbReference>
<dbReference type="STRING" id="1073089.A0A1L9R9B4"/>
<reference evidence="6" key="1">
    <citation type="journal article" date="2017" name="Genome Biol.">
        <title>Comparative genomics reveals high biological diversity and specific adaptations in the industrially and medically important fungal genus Aspergillus.</title>
        <authorList>
            <person name="de Vries R.P."/>
            <person name="Riley R."/>
            <person name="Wiebenga A."/>
            <person name="Aguilar-Osorio G."/>
            <person name="Amillis S."/>
            <person name="Uchima C.A."/>
            <person name="Anderluh G."/>
            <person name="Asadollahi M."/>
            <person name="Askin M."/>
            <person name="Barry K."/>
            <person name="Battaglia E."/>
            <person name="Bayram O."/>
            <person name="Benocci T."/>
            <person name="Braus-Stromeyer S.A."/>
            <person name="Caldana C."/>
            <person name="Canovas D."/>
            <person name="Cerqueira G.C."/>
            <person name="Chen F."/>
            <person name="Chen W."/>
            <person name="Choi C."/>
            <person name="Clum A."/>
            <person name="Dos Santos R.A."/>
            <person name="Damasio A.R."/>
            <person name="Diallinas G."/>
            <person name="Emri T."/>
            <person name="Fekete E."/>
            <person name="Flipphi M."/>
            <person name="Freyberg S."/>
            <person name="Gallo A."/>
            <person name="Gournas C."/>
            <person name="Habgood R."/>
            <person name="Hainaut M."/>
            <person name="Harispe M.L."/>
            <person name="Henrissat B."/>
            <person name="Hilden K.S."/>
            <person name="Hope R."/>
            <person name="Hossain A."/>
            <person name="Karabika E."/>
            <person name="Karaffa L."/>
            <person name="Karanyi Z."/>
            <person name="Krasevec N."/>
            <person name="Kuo A."/>
            <person name="Kusch H."/>
            <person name="LaButti K."/>
            <person name="Lagendijk E.L."/>
            <person name="Lapidus A."/>
            <person name="Levasseur A."/>
            <person name="Lindquist E."/>
            <person name="Lipzen A."/>
            <person name="Logrieco A.F."/>
            <person name="MacCabe A."/>
            <person name="Maekelae M.R."/>
            <person name="Malavazi I."/>
            <person name="Melin P."/>
            <person name="Meyer V."/>
            <person name="Mielnichuk N."/>
            <person name="Miskei M."/>
            <person name="Molnar A.P."/>
            <person name="Mule G."/>
            <person name="Ngan C.Y."/>
            <person name="Orejas M."/>
            <person name="Orosz E."/>
            <person name="Ouedraogo J.P."/>
            <person name="Overkamp K.M."/>
            <person name="Park H.-S."/>
            <person name="Perrone G."/>
            <person name="Piumi F."/>
            <person name="Punt P.J."/>
            <person name="Ram A.F."/>
            <person name="Ramon A."/>
            <person name="Rauscher S."/>
            <person name="Record E."/>
            <person name="Riano-Pachon D.M."/>
            <person name="Robert V."/>
            <person name="Roehrig J."/>
            <person name="Ruller R."/>
            <person name="Salamov A."/>
            <person name="Salih N.S."/>
            <person name="Samson R.A."/>
            <person name="Sandor E."/>
            <person name="Sanguinetti M."/>
            <person name="Schuetze T."/>
            <person name="Sepcic K."/>
            <person name="Shelest E."/>
            <person name="Sherlock G."/>
            <person name="Sophianopoulou V."/>
            <person name="Squina F.M."/>
            <person name="Sun H."/>
            <person name="Susca A."/>
            <person name="Todd R.B."/>
            <person name="Tsang A."/>
            <person name="Unkles S.E."/>
            <person name="van de Wiele N."/>
            <person name="van Rossen-Uffink D."/>
            <person name="Oliveira J.V."/>
            <person name="Vesth T.C."/>
            <person name="Visser J."/>
            <person name="Yu J.-H."/>
            <person name="Zhou M."/>
            <person name="Andersen M.R."/>
            <person name="Archer D.B."/>
            <person name="Baker S.E."/>
            <person name="Benoit I."/>
            <person name="Brakhage A.A."/>
            <person name="Braus G.H."/>
            <person name="Fischer R."/>
            <person name="Frisvad J.C."/>
            <person name="Goldman G.H."/>
            <person name="Houbraken J."/>
            <person name="Oakley B."/>
            <person name="Pocsi I."/>
            <person name="Scazzocchio C."/>
            <person name="Seiboth B."/>
            <person name="vanKuyk P.A."/>
            <person name="Wortman J."/>
            <person name="Dyer P.S."/>
            <person name="Grigoriev I.V."/>
        </authorList>
    </citation>
    <scope>NUCLEOTIDE SEQUENCE [LARGE SCALE GENOMIC DNA]</scope>
    <source>
        <strain evidence="6">DTO 134E9</strain>
    </source>
</reference>
<dbReference type="GO" id="GO:0003729">
    <property type="term" value="F:mRNA binding"/>
    <property type="evidence" value="ECO:0007669"/>
    <property type="project" value="TreeGrafter"/>
</dbReference>
<evidence type="ECO:0000259" key="4">
    <source>
        <dbReference type="SMART" id="SM00322"/>
    </source>
</evidence>
<dbReference type="Pfam" id="PF00013">
    <property type="entry name" value="KH_1"/>
    <property type="match status" value="2"/>
</dbReference>
<accession>A0A1L9R9B4</accession>
<dbReference type="RefSeq" id="XP_040685183.1">
    <property type="nucleotide sequence ID" value="XM_040828850.1"/>
</dbReference>
<feature type="region of interest" description="Disordered" evidence="3">
    <location>
        <begin position="765"/>
        <end position="798"/>
    </location>
</feature>
<dbReference type="GeneID" id="63744698"/>
<dbReference type="OrthoDB" id="271862at2759"/>
<feature type="compositionally biased region" description="Polar residues" evidence="3">
    <location>
        <begin position="864"/>
        <end position="873"/>
    </location>
</feature>
<evidence type="ECO:0000256" key="2">
    <source>
        <dbReference type="PROSITE-ProRule" id="PRU00117"/>
    </source>
</evidence>
<dbReference type="SUPFAM" id="SSF54791">
    <property type="entry name" value="Eukaryotic type KH-domain (KH-domain type I)"/>
    <property type="match status" value="3"/>
</dbReference>
<feature type="compositionally biased region" description="Polar residues" evidence="3">
    <location>
        <begin position="995"/>
        <end position="1004"/>
    </location>
</feature>
<dbReference type="AlphaFoldDB" id="A0A1L9R9B4"/>
<dbReference type="InterPro" id="IPR036612">
    <property type="entry name" value="KH_dom_type_1_sf"/>
</dbReference>
<evidence type="ECO:0000313" key="6">
    <source>
        <dbReference type="Proteomes" id="UP000184383"/>
    </source>
</evidence>
<dbReference type="InterPro" id="IPR056553">
    <property type="entry name" value="KH_Mug60-KHD4"/>
</dbReference>
<feature type="compositionally biased region" description="Low complexity" evidence="3">
    <location>
        <begin position="766"/>
        <end position="788"/>
    </location>
</feature>
<feature type="region of interest" description="Disordered" evidence="3">
    <location>
        <begin position="859"/>
        <end position="880"/>
    </location>
</feature>
<keyword evidence="2" id="KW-0694">RNA-binding</keyword>
<gene>
    <name evidence="5" type="ORF">ASPWEDRAFT_118820</name>
</gene>
<dbReference type="EMBL" id="KV878216">
    <property type="protein sequence ID" value="OJJ31506.1"/>
    <property type="molecule type" value="Genomic_DNA"/>
</dbReference>
<evidence type="ECO:0000256" key="1">
    <source>
        <dbReference type="ARBA" id="ARBA00022737"/>
    </source>
</evidence>
<sequence length="1013" mass="112015">MHKISNFTGQARHGWERMTPTFGMSRPHTDMASHSLRRPHGAPPMTPPTGIDPTVNLSLNVPFSSTLSGPEAEDVLHASPGALQRWSFPEGTPEGTPVHKLPVHASNVESLRRLCRQITESSGGRMEATVTSSEPKTVPSLQRRPQGLVTNVCITGDGEMVRKMRARILNETPILLRCATVDVDMHLIMDGSTKGIRSSVLEHLDTLAAYTGTDIFLLTPKFRDTDSAVVSSYGYASDNGLDHRFRVSIYGDMESAEHAKTRVLIMIDQILKRHVDAMKLELTMHTLVCGRTRKNIKLIEAATGTAIYFPPPFPRIFGYTPPGAHRRSEDEVYITGDTQEQIARAKQKLRELVMGVKIYVKDVIVNSNKIDNVLLDRLDKVRKVMEMNGSYVLFPQLGSQRGLVRIQGTEVLHVERTVREIMALAGQFYSASWWIIMPDPSQGGFRAPSAADVRTMLSDICTNSGAEVSFDNLTFTINGSDDAVKSAMMVINQIPFVKRSQYQMRVKIELANEHKEFVSGKKNGKINKIMGQSNVQIIFDGFNEYNFYIDVCGNQYESTKNGLDLVEQEMPASISFHVPDQYHKRIIGIGGQHIQRIMKKYSVFVKFSNAMDRGGMGKEDDDIKVDNVICRTPARNAQSLDLVKQEIMDMVEKVDAEYVSERVVINRLYHRELLARISEIDELEKKWNCKIEFPSTELASDVVAISGPEYQVPQAVDALLGMVPESHELHFQSSVELREFFKSTDFRDDVCIKLKEQYEVDTTVDTSADLPAPAASASASGSDAGSASPTPPPEDRVVLGYTRNNAGGLKDAIDFLISRLVAHGLDATTVKGAIPRPKSDSFEESLPFFDSKLLQHAPAPLVTDSPTRPNFSDETSERGSIFERLRKPGSISSFSSFIGRKNHSASPGSFFKHASSNASKASLVSMESRDSGYRNPWNDSGVNLPEDDVPVLGSSHSHSSSNGWPARFDTKFPFGTAPGDMTPKHDPRASFDSGRPSTSNSTSGYPAPIGPPR</sequence>
<feature type="domain" description="K Homology" evidence="4">
    <location>
        <begin position="272"/>
        <end position="354"/>
    </location>
</feature>
<evidence type="ECO:0000313" key="5">
    <source>
        <dbReference type="EMBL" id="OJJ31506.1"/>
    </source>
</evidence>
<dbReference type="PANTHER" id="PTHR10627:SF76">
    <property type="entry name" value="KH DOMAIN-CONTAINING PROTEIN YLL032C"/>
    <property type="match status" value="1"/>
</dbReference>
<protein>
    <recommendedName>
        <fullName evidence="4">K Homology domain-containing protein</fullName>
    </recommendedName>
</protein>
<organism evidence="5 6">
    <name type="scientific">Aspergillus wentii DTO 134E9</name>
    <dbReference type="NCBI Taxonomy" id="1073089"/>
    <lineage>
        <taxon>Eukaryota</taxon>
        <taxon>Fungi</taxon>
        <taxon>Dikarya</taxon>
        <taxon>Ascomycota</taxon>
        <taxon>Pezizomycotina</taxon>
        <taxon>Eurotiomycetes</taxon>
        <taxon>Eurotiomycetidae</taxon>
        <taxon>Eurotiales</taxon>
        <taxon>Aspergillaceae</taxon>
        <taxon>Aspergillus</taxon>
        <taxon>Aspergillus subgen. Cremei</taxon>
    </lineage>
</organism>
<dbReference type="PANTHER" id="PTHR10627">
    <property type="entry name" value="SCP160"/>
    <property type="match status" value="1"/>
</dbReference>
<dbReference type="Proteomes" id="UP000184383">
    <property type="component" value="Unassembled WGS sequence"/>
</dbReference>
<dbReference type="VEuPathDB" id="FungiDB:ASPWEDRAFT_118820"/>
<proteinExistence type="predicted"/>
<feature type="region of interest" description="Disordered" evidence="3">
    <location>
        <begin position="921"/>
        <end position="1013"/>
    </location>
</feature>
<dbReference type="SMART" id="SM00322">
    <property type="entry name" value="KH"/>
    <property type="match status" value="3"/>
</dbReference>
<keyword evidence="1" id="KW-0677">Repeat</keyword>
<dbReference type="PROSITE" id="PS50084">
    <property type="entry name" value="KH_TYPE_1"/>
    <property type="match status" value="1"/>
</dbReference>
<dbReference type="GO" id="GO:0005737">
    <property type="term" value="C:cytoplasm"/>
    <property type="evidence" value="ECO:0007669"/>
    <property type="project" value="TreeGrafter"/>
</dbReference>
<name>A0A1L9R9B4_ASPWE</name>
<evidence type="ECO:0000256" key="3">
    <source>
        <dbReference type="SAM" id="MobiDB-lite"/>
    </source>
</evidence>
<dbReference type="Gene3D" id="3.30.1370.10">
    <property type="entry name" value="K Homology domain, type 1"/>
    <property type="match status" value="3"/>
</dbReference>
<feature type="domain" description="K Homology" evidence="4">
    <location>
        <begin position="570"/>
        <end position="652"/>
    </location>
</feature>
<feature type="domain" description="K Homology" evidence="4">
    <location>
        <begin position="657"/>
        <end position="724"/>
    </location>
</feature>
<dbReference type="Pfam" id="PF24563">
    <property type="entry name" value="KH_Mug60-KHD4"/>
    <property type="match status" value="1"/>
</dbReference>
<keyword evidence="6" id="KW-1185">Reference proteome</keyword>